<dbReference type="Proteomes" id="UP000183487">
    <property type="component" value="Unassembled WGS sequence"/>
</dbReference>
<evidence type="ECO:0000313" key="2">
    <source>
        <dbReference type="Proteomes" id="UP000183487"/>
    </source>
</evidence>
<accession>A0A1H1ISX0</accession>
<protein>
    <submittedName>
        <fullName evidence="1">Uncharacterized protein</fullName>
    </submittedName>
</protein>
<sequence length="63" mass="6786">MVRRIAVVADQLDTDGPINPYKVPICAFGYSASIGGHVYCEPCKSVGTSDANRLMIYLGHKEG</sequence>
<reference evidence="2" key="1">
    <citation type="submission" date="2016-10" db="EMBL/GenBank/DDBJ databases">
        <authorList>
            <person name="Varghese N."/>
        </authorList>
    </citation>
    <scope>NUCLEOTIDE SEQUENCE [LARGE SCALE GENOMIC DNA]</scope>
    <source>
        <strain evidence="2">GAS106B</strain>
    </source>
</reference>
<keyword evidence="2" id="KW-1185">Reference proteome</keyword>
<organism evidence="1 2">
    <name type="scientific">Paraburkholderia fungorum</name>
    <dbReference type="NCBI Taxonomy" id="134537"/>
    <lineage>
        <taxon>Bacteria</taxon>
        <taxon>Pseudomonadati</taxon>
        <taxon>Pseudomonadota</taxon>
        <taxon>Betaproteobacteria</taxon>
        <taxon>Burkholderiales</taxon>
        <taxon>Burkholderiaceae</taxon>
        <taxon>Paraburkholderia</taxon>
    </lineage>
</organism>
<dbReference type="EMBL" id="FNKP01000002">
    <property type="protein sequence ID" value="SDR40782.1"/>
    <property type="molecule type" value="Genomic_DNA"/>
</dbReference>
<proteinExistence type="predicted"/>
<gene>
    <name evidence="1" type="ORF">SAMN05443245_5614</name>
</gene>
<name>A0A1H1ISX0_9BURK</name>
<evidence type="ECO:0000313" key="1">
    <source>
        <dbReference type="EMBL" id="SDR40782.1"/>
    </source>
</evidence>
<dbReference type="AlphaFoldDB" id="A0A1H1ISX0"/>